<dbReference type="EMBL" id="CM032190">
    <property type="protein sequence ID" value="KAG7086932.1"/>
    <property type="molecule type" value="Genomic_DNA"/>
</dbReference>
<dbReference type="InterPro" id="IPR036249">
    <property type="entry name" value="Thioredoxin-like_sf"/>
</dbReference>
<evidence type="ECO:0000313" key="3">
    <source>
        <dbReference type="Proteomes" id="UP001049176"/>
    </source>
</evidence>
<dbReference type="Pfam" id="PF13409">
    <property type="entry name" value="GST_N_2"/>
    <property type="match status" value="1"/>
</dbReference>
<sequence>MSLNSSGTLPWMGTLRGHRRLSPAFTACLLIVAIPAPSREYLYGYAGIHLKLLPTVTRKMITLYDFGPSFFDKAMGTSPFVRTIRFALNLKKIPYKVIELGLFDLTPTAKSIGAPPTGKKPDGTPKYTVPFIQDDSTGAVVSDSFLIA</sequence>
<evidence type="ECO:0000313" key="2">
    <source>
        <dbReference type="EMBL" id="KAG7086932.1"/>
    </source>
</evidence>
<accession>A0A9P7RP83</accession>
<protein>
    <recommendedName>
        <fullName evidence="1">GST N-terminal domain-containing protein</fullName>
    </recommendedName>
</protein>
<dbReference type="Proteomes" id="UP001049176">
    <property type="component" value="Chromosome 10"/>
</dbReference>
<reference evidence="2" key="1">
    <citation type="journal article" date="2021" name="Genome Biol. Evol.">
        <title>The assembled and annotated genome of the fairy-ring fungus Marasmius oreades.</title>
        <authorList>
            <person name="Hiltunen M."/>
            <person name="Ament-Velasquez S.L."/>
            <person name="Johannesson H."/>
        </authorList>
    </citation>
    <scope>NUCLEOTIDE SEQUENCE</scope>
    <source>
        <strain evidence="2">03SP1</strain>
    </source>
</reference>
<organism evidence="2 3">
    <name type="scientific">Marasmius oreades</name>
    <name type="common">fairy-ring Marasmius</name>
    <dbReference type="NCBI Taxonomy" id="181124"/>
    <lineage>
        <taxon>Eukaryota</taxon>
        <taxon>Fungi</taxon>
        <taxon>Dikarya</taxon>
        <taxon>Basidiomycota</taxon>
        <taxon>Agaricomycotina</taxon>
        <taxon>Agaricomycetes</taxon>
        <taxon>Agaricomycetidae</taxon>
        <taxon>Agaricales</taxon>
        <taxon>Marasmiineae</taxon>
        <taxon>Marasmiaceae</taxon>
        <taxon>Marasmius</taxon>
    </lineage>
</organism>
<dbReference type="KEGG" id="more:E1B28_002848"/>
<dbReference type="OrthoDB" id="4951845at2759"/>
<gene>
    <name evidence="2" type="ORF">E1B28_002848</name>
</gene>
<proteinExistence type="predicted"/>
<comment type="caution">
    <text evidence="2">The sequence shown here is derived from an EMBL/GenBank/DDBJ whole genome shotgun (WGS) entry which is preliminary data.</text>
</comment>
<dbReference type="Gene3D" id="3.40.30.10">
    <property type="entry name" value="Glutaredoxin"/>
    <property type="match status" value="1"/>
</dbReference>
<evidence type="ECO:0000259" key="1">
    <source>
        <dbReference type="Pfam" id="PF13409"/>
    </source>
</evidence>
<keyword evidence="3" id="KW-1185">Reference proteome</keyword>
<dbReference type="RefSeq" id="XP_043003403.1">
    <property type="nucleotide sequence ID" value="XM_043159797.1"/>
</dbReference>
<feature type="domain" description="GST N-terminal" evidence="1">
    <location>
        <begin position="77"/>
        <end position="148"/>
    </location>
</feature>
<dbReference type="GeneID" id="66071924"/>
<name>A0A9P7RP83_9AGAR</name>
<dbReference type="AlphaFoldDB" id="A0A9P7RP83"/>
<feature type="non-terminal residue" evidence="2">
    <location>
        <position position="148"/>
    </location>
</feature>
<dbReference type="InterPro" id="IPR004045">
    <property type="entry name" value="Glutathione_S-Trfase_N"/>
</dbReference>
<dbReference type="SUPFAM" id="SSF52833">
    <property type="entry name" value="Thioredoxin-like"/>
    <property type="match status" value="1"/>
</dbReference>